<evidence type="ECO:0000313" key="10">
    <source>
        <dbReference type="EMBL" id="MDY5168366.1"/>
    </source>
</evidence>
<dbReference type="Pfam" id="PF03609">
    <property type="entry name" value="EII-Sor"/>
    <property type="match status" value="1"/>
</dbReference>
<dbReference type="Proteomes" id="UP000247612">
    <property type="component" value="Unassembled WGS sequence"/>
</dbReference>
<protein>
    <submittedName>
        <fullName evidence="11">D-glucosaminate-specific PTS system IIC component</fullName>
    </submittedName>
    <submittedName>
        <fullName evidence="10">PTS sugar transporter subunit IIC</fullName>
    </submittedName>
</protein>
<name>A0A318KTC6_9FIRM</name>
<gene>
    <name evidence="11" type="ORF">DES51_11632</name>
    <name evidence="10" type="ORF">MQE39_09585</name>
</gene>
<reference evidence="11 12" key="1">
    <citation type="submission" date="2018-05" db="EMBL/GenBank/DDBJ databases">
        <title>Genomic Encyclopedia of Type Strains, Phase IV (KMG-IV): sequencing the most valuable type-strain genomes for metagenomic binning, comparative biology and taxonomic classification.</title>
        <authorList>
            <person name="Goeker M."/>
        </authorList>
    </citation>
    <scope>NUCLEOTIDE SEQUENCE [LARGE SCALE GENOMIC DNA]</scope>
    <source>
        <strain evidence="11 12">JC118</strain>
    </source>
</reference>
<dbReference type="InterPro" id="IPR050303">
    <property type="entry name" value="GatZ_KbaZ_carbometab"/>
</dbReference>
<dbReference type="EMBL" id="QJKH01000016">
    <property type="protein sequence ID" value="PXX75942.1"/>
    <property type="molecule type" value="Genomic_DNA"/>
</dbReference>
<evidence type="ECO:0000256" key="9">
    <source>
        <dbReference type="SAM" id="Phobius"/>
    </source>
</evidence>
<dbReference type="RefSeq" id="WP_022938063.1">
    <property type="nucleotide sequence ID" value="NZ_BAABZA010000007.1"/>
</dbReference>
<evidence type="ECO:0000256" key="7">
    <source>
        <dbReference type="ARBA" id="ARBA00022989"/>
    </source>
</evidence>
<proteinExistence type="predicted"/>
<dbReference type="STRING" id="1034346.GCA_000313565_01758"/>
<dbReference type="PANTHER" id="PTHR32502">
    <property type="entry name" value="N-ACETYLGALACTOSAMINE PERMEASE II COMPONENT-RELATED"/>
    <property type="match status" value="1"/>
</dbReference>
<evidence type="ECO:0000313" key="11">
    <source>
        <dbReference type="EMBL" id="PXX75942.1"/>
    </source>
</evidence>
<keyword evidence="5" id="KW-0598">Phosphotransferase system</keyword>
<accession>A0A318KTC6</accession>
<sequence>MTTFMIAVISGILYFLGTSRIGYGISSTLGAPVFLGFIYGLLFGDVANGLIIGASINLLYLGVVFTGGNVPSDGALAACISIPVALQLGLDVDTAVTIAVPFGILGSFVDQIRRTSNLIWLHKADDFAAKGDEKGIYRCAMVYPTITAFFIRFIPVFAVNLFGADAVQVLLNYLPAFITTGLSVAGGILPAIGFAVIIMSIGRNELLPYYFIGFFAVKYLGIGNMACAVFGICIAALMIYRDSKKGAQA</sequence>
<keyword evidence="4 10" id="KW-0762">Sugar transport</keyword>
<dbReference type="EMBL" id="JALDAW010000013">
    <property type="protein sequence ID" value="MDY5168366.1"/>
    <property type="molecule type" value="Genomic_DNA"/>
</dbReference>
<dbReference type="GeneID" id="94440873"/>
<feature type="transmembrane region" description="Helical" evidence="9">
    <location>
        <begin position="209"/>
        <end position="240"/>
    </location>
</feature>
<dbReference type="AlphaFoldDB" id="A0A318KTC6"/>
<keyword evidence="2" id="KW-0813">Transport</keyword>
<dbReference type="InterPro" id="IPR004700">
    <property type="entry name" value="PTS_IIC_man"/>
</dbReference>
<evidence type="ECO:0000256" key="5">
    <source>
        <dbReference type="ARBA" id="ARBA00022683"/>
    </source>
</evidence>
<evidence type="ECO:0000256" key="4">
    <source>
        <dbReference type="ARBA" id="ARBA00022597"/>
    </source>
</evidence>
<evidence type="ECO:0000256" key="6">
    <source>
        <dbReference type="ARBA" id="ARBA00022692"/>
    </source>
</evidence>
<evidence type="ECO:0000256" key="1">
    <source>
        <dbReference type="ARBA" id="ARBA00004651"/>
    </source>
</evidence>
<evidence type="ECO:0000256" key="8">
    <source>
        <dbReference type="ARBA" id="ARBA00023136"/>
    </source>
</evidence>
<keyword evidence="7 9" id="KW-1133">Transmembrane helix</keyword>
<keyword evidence="12" id="KW-1185">Reference proteome</keyword>
<keyword evidence="6 9" id="KW-0812">Transmembrane</keyword>
<feature type="transmembrane region" description="Helical" evidence="9">
    <location>
        <begin position="34"/>
        <end position="60"/>
    </location>
</feature>
<comment type="subcellular location">
    <subcellularLocation>
        <location evidence="1">Cell membrane</location>
        <topology evidence="1">Multi-pass membrane protein</topology>
    </subcellularLocation>
</comment>
<dbReference type="GO" id="GO:0009401">
    <property type="term" value="P:phosphoenolpyruvate-dependent sugar phosphotransferase system"/>
    <property type="evidence" value="ECO:0007669"/>
    <property type="project" value="UniProtKB-KW"/>
</dbReference>
<dbReference type="PROSITE" id="PS51106">
    <property type="entry name" value="PTS_EIIC_TYPE_4"/>
    <property type="match status" value="1"/>
</dbReference>
<keyword evidence="3" id="KW-1003">Cell membrane</keyword>
<comment type="caution">
    <text evidence="11">The sequence shown here is derived from an EMBL/GenBank/DDBJ whole genome shotgun (WGS) entry which is preliminary data.</text>
</comment>
<evidence type="ECO:0000256" key="3">
    <source>
        <dbReference type="ARBA" id="ARBA00022475"/>
    </source>
</evidence>
<dbReference type="GO" id="GO:0005886">
    <property type="term" value="C:plasma membrane"/>
    <property type="evidence" value="ECO:0007669"/>
    <property type="project" value="UniProtKB-SubCell"/>
</dbReference>
<dbReference type="Proteomes" id="UP001276902">
    <property type="component" value="Unassembled WGS sequence"/>
</dbReference>
<keyword evidence="8 9" id="KW-0472">Membrane</keyword>
<evidence type="ECO:0000313" key="12">
    <source>
        <dbReference type="Proteomes" id="UP000247612"/>
    </source>
</evidence>
<dbReference type="PANTHER" id="PTHR32502:SF8">
    <property type="entry name" value="N-ACETYLGALACTOSAMINE PERMEASE IIC COMPONENT 1"/>
    <property type="match status" value="1"/>
</dbReference>
<organism evidence="11 12">
    <name type="scientific">Dielma fastidiosa</name>
    <dbReference type="NCBI Taxonomy" id="1034346"/>
    <lineage>
        <taxon>Bacteria</taxon>
        <taxon>Bacillati</taxon>
        <taxon>Bacillota</taxon>
        <taxon>Erysipelotrichia</taxon>
        <taxon>Erysipelotrichales</taxon>
        <taxon>Erysipelotrichaceae</taxon>
        <taxon>Dielma</taxon>
    </lineage>
</organism>
<evidence type="ECO:0000256" key="2">
    <source>
        <dbReference type="ARBA" id="ARBA00022448"/>
    </source>
</evidence>
<reference evidence="10" key="2">
    <citation type="submission" date="2022-03" db="EMBL/GenBank/DDBJ databases">
        <title>First case of bacteraemia caused by Dielma fastidiosa in a patient hospitalised with diverticulitis.</title>
        <authorList>
            <person name="Forman-Ankjaer B."/>
            <person name="Hvid-Jensen F."/>
            <person name="Kobel C.M."/>
            <person name="Greve T."/>
        </authorList>
    </citation>
    <scope>NUCLEOTIDE SEQUENCE</scope>
    <source>
        <strain evidence="10">AUH_DF_2021</strain>
    </source>
</reference>
<feature type="transmembrane region" description="Helical" evidence="9">
    <location>
        <begin position="140"/>
        <end position="162"/>
    </location>
</feature>
<feature type="transmembrane region" description="Helical" evidence="9">
    <location>
        <begin position="174"/>
        <end position="197"/>
    </location>
</feature>